<dbReference type="Gene3D" id="1.25.40.10">
    <property type="entry name" value="Tetratricopeptide repeat domain"/>
    <property type="match status" value="2"/>
</dbReference>
<organism evidence="2 3">
    <name type="scientific">Pholiota conissans</name>
    <dbReference type="NCBI Taxonomy" id="109636"/>
    <lineage>
        <taxon>Eukaryota</taxon>
        <taxon>Fungi</taxon>
        <taxon>Dikarya</taxon>
        <taxon>Basidiomycota</taxon>
        <taxon>Agaricomycotina</taxon>
        <taxon>Agaricomycetes</taxon>
        <taxon>Agaricomycetidae</taxon>
        <taxon>Agaricales</taxon>
        <taxon>Agaricineae</taxon>
        <taxon>Strophariaceae</taxon>
        <taxon>Pholiota</taxon>
    </lineage>
</organism>
<evidence type="ECO:0000313" key="3">
    <source>
        <dbReference type="Proteomes" id="UP000807469"/>
    </source>
</evidence>
<reference evidence="2" key="1">
    <citation type="submission" date="2020-11" db="EMBL/GenBank/DDBJ databases">
        <authorList>
            <consortium name="DOE Joint Genome Institute"/>
            <person name="Ahrendt S."/>
            <person name="Riley R."/>
            <person name="Andreopoulos W."/>
            <person name="Labutti K."/>
            <person name="Pangilinan J."/>
            <person name="Ruiz-Duenas F.J."/>
            <person name="Barrasa J.M."/>
            <person name="Sanchez-Garcia M."/>
            <person name="Camarero S."/>
            <person name="Miyauchi S."/>
            <person name="Serrano A."/>
            <person name="Linde D."/>
            <person name="Babiker R."/>
            <person name="Drula E."/>
            <person name="Ayuso-Fernandez I."/>
            <person name="Pacheco R."/>
            <person name="Padilla G."/>
            <person name="Ferreira P."/>
            <person name="Barriuso J."/>
            <person name="Kellner H."/>
            <person name="Castanera R."/>
            <person name="Alfaro M."/>
            <person name="Ramirez L."/>
            <person name="Pisabarro A.G."/>
            <person name="Kuo A."/>
            <person name="Tritt A."/>
            <person name="Lipzen A."/>
            <person name="He G."/>
            <person name="Yan M."/>
            <person name="Ng V."/>
            <person name="Cullen D."/>
            <person name="Martin F."/>
            <person name="Rosso M.-N."/>
            <person name="Henrissat B."/>
            <person name="Hibbett D."/>
            <person name="Martinez A.T."/>
            <person name="Grigoriev I.V."/>
        </authorList>
    </citation>
    <scope>NUCLEOTIDE SEQUENCE</scope>
    <source>
        <strain evidence="2">CIRM-BRFM 674</strain>
    </source>
</reference>
<proteinExistence type="predicted"/>
<comment type="caution">
    <text evidence="2">The sequence shown here is derived from an EMBL/GenBank/DDBJ whole genome shotgun (WGS) entry which is preliminary data.</text>
</comment>
<evidence type="ECO:0000313" key="2">
    <source>
        <dbReference type="EMBL" id="KAF9476389.1"/>
    </source>
</evidence>
<gene>
    <name evidence="2" type="ORF">BDN70DRAFT_839328</name>
</gene>
<dbReference type="Pfam" id="PF12770">
    <property type="entry name" value="CHAT"/>
    <property type="match status" value="1"/>
</dbReference>
<feature type="domain" description="CHAT" evidence="1">
    <location>
        <begin position="1360"/>
        <end position="1646"/>
    </location>
</feature>
<protein>
    <recommendedName>
        <fullName evidence="1">CHAT domain-containing protein</fullName>
    </recommendedName>
</protein>
<dbReference type="SUPFAM" id="SSF48452">
    <property type="entry name" value="TPR-like"/>
    <property type="match status" value="1"/>
</dbReference>
<keyword evidence="3" id="KW-1185">Reference proteome</keyword>
<accession>A0A9P5YVU2</accession>
<name>A0A9P5YVU2_9AGAR</name>
<dbReference type="OrthoDB" id="9991317at2759"/>
<sequence length="1646" mass="183898">MDTLIIQDVRFEPNINFTDDDLFMVEVVVDGKLVGASGATKQSALGKMWPFDIEFLVPTISDTFSFKFYRVDGDGERSVWGGITVAAPYIIQNSGVKKRGFEIQLQTSDESADVGDIGFSGVLSTSNYSAKPSPLTILEIVKNMSSDALISFLVELVQSDVSCVNADTAIIQAIHGAVSTLPDEGIEKPRALTLLANVLLVRYDLYLQIAEEEATAQPMYLVYLVGLKQSLHLFENAIFLATSDHPKKTWMLHSFSLCIQRFIMLNAGNVEAFQAAIFKLRGVVSQIPDFEPQKSRHIVFLAEIFQHLFTQSNDPSHLDNSIAMFENAIRFAADDKSKASLLTALAELLMVRFNLSNRPIDISMSLLHRSESLRLIPDDDVEKPVKLNFLGHALFLRSRKFGDIELTMKSIEAFESALLIMKDDPSHPEKPSILNNLAASLQLRSEQLNVFADSADERRTREVLEDTVSLSLPTDPNKVTYLLNFGRVFLPGRKLRATSVDTDFVAEFVSILRSAFPFIENDVSNALLFNKLAYSFLSQYDELVQLGYFDDFVDQYKAIISLLSDDNADKASSLYQLASAISRSQGTNSPKNISDAILIFESAVLIRQGVDELNVPYTIDHGTAYLQRFDDLNDFEDLNKAIAFLQRAVNDPRSTSDHRKLTALNDLAWALFSRFHRRKNLEDIDAGALMLDKAAFLTTSTYPEYTSYRSQQFNHLVERFDQFPDISDVDIVILALKAEVDALAADPPMPRLHNLGTYLSIRLKRLGGGNLPQLVSDTLVEAIKRIPDSLPRKPMWLNMAGDLLLQRFKHTSEESDLSQAINIFEHAIQLTSDEPSPSFEYYNRLGCALRSRFHLLGNLRNLNKAINLFQDALRICPEIHDSRHSLLINFAASLLDRYLYLGDILDFNQAALTFHIARDLNTQDAEILNVIDENIAVILTHRTEITGDLESVNKAIDIWHSKSESTTSADTLCGHANSLLHRFRILNDVEDVDAALELINRAQDLVDDENSAGHRKKTRILHLRASALSQRFVRLSQPEDIDGCITFLQQAAKLTPDVHPLMPNLLFDLGRWLPVRFDVLGNDQDLDDSFTYLSACASSTTAPIRLRFRAASLWAYWLKQFRRGDPMFAYTLSMDLLPQLAWLGHSIAVRHSRLLEASHVALNAVAAAIEVGQYNTAIEWLEAGRCIVWSQLQELRSPVEGLSRAHPDLAAKFEALSKQLEGVGDLPLDDASILSRGSGIRYHDLAHERNQLIDEIRALDGFESFLRPKRISDFIPCAQAGPIITINISQYRCDALVLVPGSNEVRHIPLEQFSAADANRLLENLRTILRKRNFLPGERGTRSSLNKKRIQDPEIVFEDILSKLWTCVAKPVLDGIGIKLPSTEDIPRVWWCLTGPLASLPLHAAGLYRTRDLFGSKLSDFVTSSYIPSISSLLNNMRLRKAIQNQILAIALPIESELPRVMEEIDGIKKSTNLFPILSLVDAEATLENVIAGIQTSSYVHFACHGVQGTFNPIDTALLLSRDTQLSLSNIAKLNVAHGELAYLSACQTATGDDLLAEQSIHLAAGLLSAGYRSVIGTMWSISDDDAPTVAEQVYRRLLQEEPEEQHVLLDSTRAAYALALAVKHLRTEGPKKSFFAWVPFIHMGS</sequence>
<evidence type="ECO:0000259" key="1">
    <source>
        <dbReference type="Pfam" id="PF12770"/>
    </source>
</evidence>
<dbReference type="InterPro" id="IPR011990">
    <property type="entry name" value="TPR-like_helical_dom_sf"/>
</dbReference>
<dbReference type="Proteomes" id="UP000807469">
    <property type="component" value="Unassembled WGS sequence"/>
</dbReference>
<dbReference type="EMBL" id="MU155296">
    <property type="protein sequence ID" value="KAF9476389.1"/>
    <property type="molecule type" value="Genomic_DNA"/>
</dbReference>
<dbReference type="InterPro" id="IPR024983">
    <property type="entry name" value="CHAT_dom"/>
</dbReference>